<evidence type="ECO:0000313" key="2">
    <source>
        <dbReference type="EMBL" id="RAU20221.1"/>
    </source>
</evidence>
<organism evidence="2 3">
    <name type="scientific">Paramagnetospirillum kuznetsovii</name>
    <dbReference type="NCBI Taxonomy" id="2053833"/>
    <lineage>
        <taxon>Bacteria</taxon>
        <taxon>Pseudomonadati</taxon>
        <taxon>Pseudomonadota</taxon>
        <taxon>Alphaproteobacteria</taxon>
        <taxon>Rhodospirillales</taxon>
        <taxon>Magnetospirillaceae</taxon>
        <taxon>Paramagnetospirillum</taxon>
    </lineage>
</organism>
<keyword evidence="1" id="KW-0472">Membrane</keyword>
<feature type="transmembrane region" description="Helical" evidence="1">
    <location>
        <begin position="57"/>
        <end position="74"/>
    </location>
</feature>
<dbReference type="OrthoDB" id="8552871at2"/>
<reference evidence="2 3" key="1">
    <citation type="submission" date="2017-11" db="EMBL/GenBank/DDBJ databases">
        <title>Draft genome sequence of magnetotactic bacterium Magnetospirillum kuznetsovii LBB-42.</title>
        <authorList>
            <person name="Grouzdev D.S."/>
            <person name="Rysina M.S."/>
            <person name="Baslerov R.V."/>
            <person name="Koziaeva V."/>
        </authorList>
    </citation>
    <scope>NUCLEOTIDE SEQUENCE [LARGE SCALE GENOMIC DNA]</scope>
    <source>
        <strain evidence="2 3">LBB-42</strain>
    </source>
</reference>
<proteinExistence type="predicted"/>
<dbReference type="Proteomes" id="UP000251075">
    <property type="component" value="Unassembled WGS sequence"/>
</dbReference>
<dbReference type="RefSeq" id="WP_112147256.1">
    <property type="nucleotide sequence ID" value="NZ_PGTO01000029.1"/>
</dbReference>
<dbReference type="EMBL" id="PGTO01000029">
    <property type="protein sequence ID" value="RAU20221.1"/>
    <property type="molecule type" value="Genomic_DNA"/>
</dbReference>
<keyword evidence="1" id="KW-0812">Transmembrane</keyword>
<feature type="transmembrane region" description="Helical" evidence="1">
    <location>
        <begin position="23"/>
        <end position="45"/>
    </location>
</feature>
<evidence type="ECO:0000313" key="3">
    <source>
        <dbReference type="Proteomes" id="UP000251075"/>
    </source>
</evidence>
<comment type="caution">
    <text evidence="2">The sequence shown here is derived from an EMBL/GenBank/DDBJ whole genome shotgun (WGS) entry which is preliminary data.</text>
</comment>
<gene>
    <name evidence="2" type="ORF">CU669_19435</name>
</gene>
<sequence length="284" mass="29500">MADQPPNSALSAGDKQLAISKRIGWLVACISLSVLASWIFNLPLLRNPFPSTVDMKFNAAIAFALLGAALAACARGGDWWRLGDLVGLLVIAFGAQTLAEYFIGLDWGIDQALVKDTAPAPLTVHPGRPAPLTAINFILVGTALTSVWGARARQRLGLTVAAVGMLYLCAYLYGVPQLHPALTGFTGMAAVTAFVFVALGLGIVALHPDHGVMLVLLDRGGGGMLARWLLPVGLATPLLGDGVAELLVRMDLITVQGGAGGPYSAGHGDHRFVYPDGGTASDPA</sequence>
<accession>A0A364NT11</accession>
<name>A0A364NT11_9PROT</name>
<dbReference type="AlphaFoldDB" id="A0A364NT11"/>
<feature type="transmembrane region" description="Helical" evidence="1">
    <location>
        <begin position="185"/>
        <end position="206"/>
    </location>
</feature>
<protein>
    <submittedName>
        <fullName evidence="2">Uncharacterized protein</fullName>
    </submittedName>
</protein>
<evidence type="ECO:0000256" key="1">
    <source>
        <dbReference type="SAM" id="Phobius"/>
    </source>
</evidence>
<feature type="transmembrane region" description="Helical" evidence="1">
    <location>
        <begin position="156"/>
        <end position="173"/>
    </location>
</feature>
<keyword evidence="3" id="KW-1185">Reference proteome</keyword>
<keyword evidence="1" id="KW-1133">Transmembrane helix</keyword>
<feature type="transmembrane region" description="Helical" evidence="1">
    <location>
        <begin position="129"/>
        <end position="149"/>
    </location>
</feature>